<evidence type="ECO:0000313" key="5">
    <source>
        <dbReference type="EMBL" id="KAE9263707.1"/>
    </source>
</evidence>
<dbReference type="EMBL" id="QXFZ01006611">
    <property type="protein sequence ID" value="KAE9058327.1"/>
    <property type="molecule type" value="Genomic_DNA"/>
</dbReference>
<evidence type="ECO:0000256" key="1">
    <source>
        <dbReference type="SAM" id="Coils"/>
    </source>
</evidence>
<feature type="coiled-coil region" evidence="1">
    <location>
        <begin position="18"/>
        <end position="52"/>
    </location>
</feature>
<keyword evidence="1" id="KW-0175">Coiled coil</keyword>
<feature type="non-terminal residue" evidence="5">
    <location>
        <position position="1"/>
    </location>
</feature>
<evidence type="ECO:0000256" key="2">
    <source>
        <dbReference type="SAM" id="MobiDB-lite"/>
    </source>
</evidence>
<evidence type="ECO:0000313" key="3">
    <source>
        <dbReference type="EMBL" id="KAE9058327.1"/>
    </source>
</evidence>
<dbReference type="Proteomes" id="UP000440367">
    <property type="component" value="Unassembled WGS sequence"/>
</dbReference>
<dbReference type="EMBL" id="QXGD01006332">
    <property type="protein sequence ID" value="KAE9163374.1"/>
    <property type="molecule type" value="Genomic_DNA"/>
</dbReference>
<comment type="caution">
    <text evidence="5">The sequence shown here is derived from an EMBL/GenBank/DDBJ whole genome shotgun (WGS) entry which is preliminary data.</text>
</comment>
<accession>A0A6A4AY80</accession>
<dbReference type="EMBL" id="QXGE01007252">
    <property type="protein sequence ID" value="KAE9263707.1"/>
    <property type="molecule type" value="Genomic_DNA"/>
</dbReference>
<evidence type="ECO:0000313" key="6">
    <source>
        <dbReference type="Proteomes" id="UP000437068"/>
    </source>
</evidence>
<dbReference type="Proteomes" id="UP000441208">
    <property type="component" value="Unassembled WGS sequence"/>
</dbReference>
<dbReference type="Proteomes" id="UP000437068">
    <property type="component" value="Unassembled WGS sequence"/>
</dbReference>
<gene>
    <name evidence="5" type="ORF">PF001_g31573</name>
    <name evidence="4" type="ORF">PF002_g31876</name>
    <name evidence="3" type="ORF">PF007_g31341</name>
</gene>
<evidence type="ECO:0000313" key="4">
    <source>
        <dbReference type="EMBL" id="KAE9163374.1"/>
    </source>
</evidence>
<sequence length="127" mass="14423">NTAKVTACANCKHLQNGLRQEREARGRLQNDLRRLTDALERLARDHAEAIERVARDHAKAMERITRGHNEGTKRQTNAHRAEVMQKLTVVQGQTDNLSVYRDAPVPRRATLTGNAVSVRVFVTDRFK</sequence>
<proteinExistence type="predicted"/>
<organism evidence="5 6">
    <name type="scientific">Phytophthora fragariae</name>
    <dbReference type="NCBI Taxonomy" id="53985"/>
    <lineage>
        <taxon>Eukaryota</taxon>
        <taxon>Sar</taxon>
        <taxon>Stramenopiles</taxon>
        <taxon>Oomycota</taxon>
        <taxon>Peronosporomycetes</taxon>
        <taxon>Peronosporales</taxon>
        <taxon>Peronosporaceae</taxon>
        <taxon>Phytophthora</taxon>
    </lineage>
</organism>
<evidence type="ECO:0000313" key="8">
    <source>
        <dbReference type="Proteomes" id="UP000441208"/>
    </source>
</evidence>
<evidence type="ECO:0000313" key="7">
    <source>
        <dbReference type="Proteomes" id="UP000440367"/>
    </source>
</evidence>
<reference evidence="6 7" key="1">
    <citation type="submission" date="2018-08" db="EMBL/GenBank/DDBJ databases">
        <title>Genomic investigation of the strawberry pathogen Phytophthora fragariae indicates pathogenicity is determined by transcriptional variation in three key races.</title>
        <authorList>
            <person name="Adams T.M."/>
            <person name="Armitage A.D."/>
            <person name="Sobczyk M.K."/>
            <person name="Bates H.J."/>
            <person name="Dunwell J.M."/>
            <person name="Nellist C.F."/>
            <person name="Harrison R.J."/>
        </authorList>
    </citation>
    <scope>NUCLEOTIDE SEQUENCE [LARGE SCALE GENOMIC DNA]</scope>
    <source>
        <strain evidence="5 6">A4</strain>
        <strain evidence="4 7">BC-1</strain>
        <strain evidence="3 8">NOV-71</strain>
    </source>
</reference>
<name>A0A6A4AY80_9STRA</name>
<feature type="region of interest" description="Disordered" evidence="2">
    <location>
        <begin position="61"/>
        <end position="80"/>
    </location>
</feature>
<dbReference type="AlphaFoldDB" id="A0A6A4AY80"/>
<protein>
    <submittedName>
        <fullName evidence="5">Uncharacterized protein</fullName>
    </submittedName>
</protein>